<evidence type="ECO:0000313" key="2">
    <source>
        <dbReference type="Proteomes" id="UP000237000"/>
    </source>
</evidence>
<protein>
    <submittedName>
        <fullName evidence="1">Uncharacterized protein</fullName>
    </submittedName>
</protein>
<gene>
    <name evidence="1" type="ORF">TorRG33x02_348800</name>
</gene>
<keyword evidence="2" id="KW-1185">Reference proteome</keyword>
<dbReference type="InParanoid" id="A0A2P5AJI5"/>
<comment type="caution">
    <text evidence="1">The sequence shown here is derived from an EMBL/GenBank/DDBJ whole genome shotgun (WGS) entry which is preliminary data.</text>
</comment>
<name>A0A2P5AJI5_TREOI</name>
<evidence type="ECO:0000313" key="1">
    <source>
        <dbReference type="EMBL" id="PON36703.1"/>
    </source>
</evidence>
<reference evidence="2" key="1">
    <citation type="submission" date="2016-06" db="EMBL/GenBank/DDBJ databases">
        <title>Parallel loss of symbiosis genes in relatives of nitrogen-fixing non-legume Parasponia.</title>
        <authorList>
            <person name="Van Velzen R."/>
            <person name="Holmer R."/>
            <person name="Bu F."/>
            <person name="Rutten L."/>
            <person name="Van Zeijl A."/>
            <person name="Liu W."/>
            <person name="Santuari L."/>
            <person name="Cao Q."/>
            <person name="Sharma T."/>
            <person name="Shen D."/>
            <person name="Roswanjaya Y."/>
            <person name="Wardhani T."/>
            <person name="Kalhor M.S."/>
            <person name="Jansen J."/>
            <person name="Van den Hoogen J."/>
            <person name="Gungor B."/>
            <person name="Hartog M."/>
            <person name="Hontelez J."/>
            <person name="Verver J."/>
            <person name="Yang W.-C."/>
            <person name="Schijlen E."/>
            <person name="Repin R."/>
            <person name="Schilthuizen M."/>
            <person name="Schranz E."/>
            <person name="Heidstra R."/>
            <person name="Miyata K."/>
            <person name="Fedorova E."/>
            <person name="Kohlen W."/>
            <person name="Bisseling T."/>
            <person name="Smit S."/>
            <person name="Geurts R."/>
        </authorList>
    </citation>
    <scope>NUCLEOTIDE SEQUENCE [LARGE SCALE GENOMIC DNA]</scope>
    <source>
        <strain evidence="2">cv. RG33-2</strain>
    </source>
</reference>
<dbReference type="EMBL" id="JXTC01000817">
    <property type="protein sequence ID" value="PON36703.1"/>
    <property type="molecule type" value="Genomic_DNA"/>
</dbReference>
<accession>A0A2P5AJI5</accession>
<feature type="non-terminal residue" evidence="1">
    <location>
        <position position="1"/>
    </location>
</feature>
<dbReference type="AlphaFoldDB" id="A0A2P5AJI5"/>
<organism evidence="1 2">
    <name type="scientific">Trema orientale</name>
    <name type="common">Charcoal tree</name>
    <name type="synonym">Celtis orientalis</name>
    <dbReference type="NCBI Taxonomy" id="63057"/>
    <lineage>
        <taxon>Eukaryota</taxon>
        <taxon>Viridiplantae</taxon>
        <taxon>Streptophyta</taxon>
        <taxon>Embryophyta</taxon>
        <taxon>Tracheophyta</taxon>
        <taxon>Spermatophyta</taxon>
        <taxon>Magnoliopsida</taxon>
        <taxon>eudicotyledons</taxon>
        <taxon>Gunneridae</taxon>
        <taxon>Pentapetalae</taxon>
        <taxon>rosids</taxon>
        <taxon>fabids</taxon>
        <taxon>Rosales</taxon>
        <taxon>Cannabaceae</taxon>
        <taxon>Trema</taxon>
    </lineage>
</organism>
<sequence>LRSYCATWIEGAKIRQKAEKWRYSATGHELRCQNTSKRGSQPESWHCSAKFCIWLALPARDHNMLILALGRQKMML</sequence>
<dbReference type="Proteomes" id="UP000237000">
    <property type="component" value="Unassembled WGS sequence"/>
</dbReference>
<proteinExistence type="predicted"/>